<comment type="subcellular location">
    <subcellularLocation>
        <location evidence="1">Membrane</location>
        <topology evidence="1">Multi-pass membrane protein</topology>
    </subcellularLocation>
</comment>
<evidence type="ECO:0000256" key="1">
    <source>
        <dbReference type="ARBA" id="ARBA00004141"/>
    </source>
</evidence>
<feature type="transmembrane region" description="Helical" evidence="5">
    <location>
        <begin position="197"/>
        <end position="221"/>
    </location>
</feature>
<protein>
    <recommendedName>
        <fullName evidence="6">Yip1 domain-containing protein</fullName>
    </recommendedName>
</protein>
<proteinExistence type="predicted"/>
<organism evidence="7 8">
    <name type="scientific">Metabacillus niabensis</name>
    <dbReference type="NCBI Taxonomy" id="324854"/>
    <lineage>
        <taxon>Bacteria</taxon>
        <taxon>Bacillati</taxon>
        <taxon>Bacillota</taxon>
        <taxon>Bacilli</taxon>
        <taxon>Bacillales</taxon>
        <taxon>Bacillaceae</taxon>
        <taxon>Metabacillus</taxon>
    </lineage>
</organism>
<sequence length="227" mass="24527">MGNETVQTKKPSLFGMIFSPGEQFERLRERPVIWVPLILFTLITTILAVVVVLNMDYTMTPGLEESSPEELEMIKIFGAVGGGIASLFTVPIGYLFFAAIYFLAAKMVKSDVRFKQMFSLIIFVSFITILGSIINQLLALVLGEDPAIMFTSLNSFIAATGPVGAILNSIEVFSIWYQVLLAIGLIKVAKLSKQSAITIVIVLFVIGILITAGIAAGSSALEGLTQV</sequence>
<keyword evidence="4 5" id="KW-0472">Membrane</keyword>
<keyword evidence="2 5" id="KW-0812">Transmembrane</keyword>
<evidence type="ECO:0000256" key="4">
    <source>
        <dbReference type="ARBA" id="ARBA00023136"/>
    </source>
</evidence>
<evidence type="ECO:0000256" key="2">
    <source>
        <dbReference type="ARBA" id="ARBA00022692"/>
    </source>
</evidence>
<evidence type="ECO:0000256" key="5">
    <source>
        <dbReference type="SAM" id="Phobius"/>
    </source>
</evidence>
<comment type="caution">
    <text evidence="7">The sequence shown here is derived from an EMBL/GenBank/DDBJ whole genome shotgun (WGS) entry which is preliminary data.</text>
</comment>
<name>A0ABT9Z408_9BACI</name>
<feature type="transmembrane region" description="Helical" evidence="5">
    <location>
        <begin position="32"/>
        <end position="53"/>
    </location>
</feature>
<feature type="transmembrane region" description="Helical" evidence="5">
    <location>
        <begin position="117"/>
        <end position="143"/>
    </location>
</feature>
<evidence type="ECO:0000256" key="3">
    <source>
        <dbReference type="ARBA" id="ARBA00022989"/>
    </source>
</evidence>
<accession>A0ABT9Z408</accession>
<keyword evidence="8" id="KW-1185">Reference proteome</keyword>
<dbReference type="EMBL" id="JAUSTZ010000007">
    <property type="protein sequence ID" value="MDQ0226991.1"/>
    <property type="molecule type" value="Genomic_DNA"/>
</dbReference>
<dbReference type="InterPro" id="IPR006977">
    <property type="entry name" value="Yip1_dom"/>
</dbReference>
<evidence type="ECO:0000313" key="8">
    <source>
        <dbReference type="Proteomes" id="UP001232245"/>
    </source>
</evidence>
<evidence type="ECO:0000259" key="6">
    <source>
        <dbReference type="Pfam" id="PF04893"/>
    </source>
</evidence>
<dbReference type="Proteomes" id="UP001232245">
    <property type="component" value="Unassembled WGS sequence"/>
</dbReference>
<feature type="domain" description="Yip1" evidence="6">
    <location>
        <begin position="14"/>
        <end position="212"/>
    </location>
</feature>
<feature type="transmembrane region" description="Helical" evidence="5">
    <location>
        <begin position="163"/>
        <end position="185"/>
    </location>
</feature>
<dbReference type="Pfam" id="PF04893">
    <property type="entry name" value="Yip1"/>
    <property type="match status" value="1"/>
</dbReference>
<reference evidence="7 8" key="1">
    <citation type="submission" date="2023-07" db="EMBL/GenBank/DDBJ databases">
        <title>Genomic Encyclopedia of Type Strains, Phase IV (KMG-IV): sequencing the most valuable type-strain genomes for metagenomic binning, comparative biology and taxonomic classification.</title>
        <authorList>
            <person name="Goeker M."/>
        </authorList>
    </citation>
    <scope>NUCLEOTIDE SEQUENCE [LARGE SCALE GENOMIC DNA]</scope>
    <source>
        <strain evidence="7 8">DSM 17723</strain>
    </source>
</reference>
<evidence type="ECO:0000313" key="7">
    <source>
        <dbReference type="EMBL" id="MDQ0226991.1"/>
    </source>
</evidence>
<keyword evidence="3 5" id="KW-1133">Transmembrane helix</keyword>
<feature type="transmembrane region" description="Helical" evidence="5">
    <location>
        <begin position="73"/>
        <end position="105"/>
    </location>
</feature>
<gene>
    <name evidence="7" type="ORF">J2S02_003336</name>
</gene>
<dbReference type="RefSeq" id="WP_095299017.1">
    <property type="nucleotide sequence ID" value="NZ_CADEPK010000179.1"/>
</dbReference>